<dbReference type="InterPro" id="IPR008030">
    <property type="entry name" value="NmrA-like"/>
</dbReference>
<dbReference type="Proteomes" id="UP000734218">
    <property type="component" value="Unassembled WGS sequence"/>
</dbReference>
<name>A0ABX0XHR4_9SPHN</name>
<organism evidence="2 3">
    <name type="scientific">Sphingomonas jejuensis</name>
    <dbReference type="NCBI Taxonomy" id="904715"/>
    <lineage>
        <taxon>Bacteria</taxon>
        <taxon>Pseudomonadati</taxon>
        <taxon>Pseudomonadota</taxon>
        <taxon>Alphaproteobacteria</taxon>
        <taxon>Sphingomonadales</taxon>
        <taxon>Sphingomonadaceae</taxon>
        <taxon>Sphingomonas</taxon>
    </lineage>
</organism>
<dbReference type="Pfam" id="PF05368">
    <property type="entry name" value="NmrA"/>
    <property type="match status" value="1"/>
</dbReference>
<dbReference type="RefSeq" id="WP_167952391.1">
    <property type="nucleotide sequence ID" value="NZ_JAATJE010000001.1"/>
</dbReference>
<dbReference type="EMBL" id="JAATJE010000001">
    <property type="protein sequence ID" value="NJC32883.1"/>
    <property type="molecule type" value="Genomic_DNA"/>
</dbReference>
<gene>
    <name evidence="2" type="ORF">GGR88_000357</name>
</gene>
<dbReference type="PANTHER" id="PTHR43162">
    <property type="match status" value="1"/>
</dbReference>
<comment type="caution">
    <text evidence="2">The sequence shown here is derived from an EMBL/GenBank/DDBJ whole genome shotgun (WGS) entry which is preliminary data.</text>
</comment>
<protein>
    <submittedName>
        <fullName evidence="2">Uncharacterized protein YbjT (DUF2867 family)</fullName>
    </submittedName>
</protein>
<proteinExistence type="predicted"/>
<reference evidence="2 3" key="1">
    <citation type="submission" date="2020-03" db="EMBL/GenBank/DDBJ databases">
        <title>Genomic Encyclopedia of Type Strains, Phase IV (KMG-IV): sequencing the most valuable type-strain genomes for metagenomic binning, comparative biology and taxonomic classification.</title>
        <authorList>
            <person name="Goeker M."/>
        </authorList>
    </citation>
    <scope>NUCLEOTIDE SEQUENCE [LARGE SCALE GENOMIC DNA]</scope>
    <source>
        <strain evidence="2 3">DSM 27651</strain>
    </source>
</reference>
<dbReference type="SUPFAM" id="SSF51735">
    <property type="entry name" value="NAD(P)-binding Rossmann-fold domains"/>
    <property type="match status" value="1"/>
</dbReference>
<evidence type="ECO:0000313" key="2">
    <source>
        <dbReference type="EMBL" id="NJC32883.1"/>
    </source>
</evidence>
<dbReference type="Gene3D" id="3.40.50.720">
    <property type="entry name" value="NAD(P)-binding Rossmann-like Domain"/>
    <property type="match status" value="1"/>
</dbReference>
<dbReference type="PANTHER" id="PTHR43162:SF1">
    <property type="entry name" value="PRESTALK A DIFFERENTIATION PROTEIN A"/>
    <property type="match status" value="1"/>
</dbReference>
<dbReference type="InterPro" id="IPR051604">
    <property type="entry name" value="Ergot_Alk_Oxidoreductase"/>
</dbReference>
<feature type="domain" description="NmrA-like" evidence="1">
    <location>
        <begin position="2"/>
        <end position="260"/>
    </location>
</feature>
<sequence length="296" mass="32168">MRVTVFGATGDQGCAQIDRLVASGHRPVAAVRDPSRLPDVDAVQADYRDHDSIRRAVAGSDRVFLTLPSTSFNDAGMVEAAANAVAEAARAEGTGMILFNTSMYLGDAPLGFAAQDARFRIRQNLFDSGVPTVSIQPVIYAGNLRFPWVVAGIRDEGVIRYPHDETLPVSWISQESTADLMIAAMDRPALAGQAFNVGGPDAICGPELARRLSPVVGRSLRFETLPVATFATRMAARFGAESLPTPTLIDALERIYHWYNHGAEQPFTVDMTPILTLLPAPPEPIERWAARQQWII</sequence>
<evidence type="ECO:0000259" key="1">
    <source>
        <dbReference type="Pfam" id="PF05368"/>
    </source>
</evidence>
<dbReference type="InterPro" id="IPR036291">
    <property type="entry name" value="NAD(P)-bd_dom_sf"/>
</dbReference>
<accession>A0ABX0XHR4</accession>
<keyword evidence="3" id="KW-1185">Reference proteome</keyword>
<evidence type="ECO:0000313" key="3">
    <source>
        <dbReference type="Proteomes" id="UP000734218"/>
    </source>
</evidence>